<evidence type="ECO:0000313" key="2">
    <source>
        <dbReference type="Proteomes" id="UP000616885"/>
    </source>
</evidence>
<name>A0A8H7K5I2_BIOOC</name>
<sequence>MAPFNQQEVASERRRQLLPPLLFLSENLGEVPVDLDLDILLADKDADGFRDWDSYIFIESPHHGA</sequence>
<comment type="caution">
    <text evidence="1">The sequence shown here is derived from an EMBL/GenBank/DDBJ whole genome shotgun (WGS) entry which is preliminary data.</text>
</comment>
<proteinExistence type="predicted"/>
<gene>
    <name evidence="1" type="ORF">IM811_005903</name>
</gene>
<accession>A0A8H7K5I2</accession>
<reference evidence="1" key="1">
    <citation type="submission" date="2020-10" db="EMBL/GenBank/DDBJ databases">
        <title>High-Quality Genome Resource of Clonostachys rosea strain S41 by Oxford Nanopore Long-Read Sequencing.</title>
        <authorList>
            <person name="Wang H."/>
        </authorList>
    </citation>
    <scope>NUCLEOTIDE SEQUENCE</scope>
    <source>
        <strain evidence="1">S41</strain>
    </source>
</reference>
<dbReference type="AlphaFoldDB" id="A0A8H7K5I2"/>
<dbReference type="EMBL" id="JADCTT010000016">
    <property type="protein sequence ID" value="KAF9743563.1"/>
    <property type="molecule type" value="Genomic_DNA"/>
</dbReference>
<evidence type="ECO:0000313" key="1">
    <source>
        <dbReference type="EMBL" id="KAF9743563.1"/>
    </source>
</evidence>
<dbReference type="Proteomes" id="UP000616885">
    <property type="component" value="Unassembled WGS sequence"/>
</dbReference>
<protein>
    <submittedName>
        <fullName evidence="1">Uncharacterized protein</fullName>
    </submittedName>
</protein>
<organism evidence="1 2">
    <name type="scientific">Bionectria ochroleuca</name>
    <name type="common">Gliocladium roseum</name>
    <dbReference type="NCBI Taxonomy" id="29856"/>
    <lineage>
        <taxon>Eukaryota</taxon>
        <taxon>Fungi</taxon>
        <taxon>Dikarya</taxon>
        <taxon>Ascomycota</taxon>
        <taxon>Pezizomycotina</taxon>
        <taxon>Sordariomycetes</taxon>
        <taxon>Hypocreomycetidae</taxon>
        <taxon>Hypocreales</taxon>
        <taxon>Bionectriaceae</taxon>
        <taxon>Clonostachys</taxon>
    </lineage>
</organism>